<dbReference type="SUPFAM" id="SSF51735">
    <property type="entry name" value="NAD(P)-binding Rossmann-fold domains"/>
    <property type="match status" value="1"/>
</dbReference>
<dbReference type="SMART" id="SM00822">
    <property type="entry name" value="PKS_KR"/>
    <property type="match status" value="1"/>
</dbReference>
<evidence type="ECO:0000256" key="1">
    <source>
        <dbReference type="ARBA" id="ARBA00006484"/>
    </source>
</evidence>
<comment type="similarity">
    <text evidence="1">Belongs to the short-chain dehydrogenases/reductases (SDR) family.</text>
</comment>
<accession>A0ABT2PIE6</accession>
<dbReference type="InterPro" id="IPR020904">
    <property type="entry name" value="Sc_DH/Rdtase_CS"/>
</dbReference>
<dbReference type="PROSITE" id="PS00061">
    <property type="entry name" value="ADH_SHORT"/>
    <property type="match status" value="1"/>
</dbReference>
<evidence type="ECO:0000313" key="6">
    <source>
        <dbReference type="Proteomes" id="UP001525968"/>
    </source>
</evidence>
<dbReference type="PANTHER" id="PTHR44196:SF1">
    <property type="entry name" value="DEHYDROGENASE_REDUCTASE SDR FAMILY MEMBER 7B"/>
    <property type="match status" value="1"/>
</dbReference>
<feature type="domain" description="Ketoreductase" evidence="4">
    <location>
        <begin position="12"/>
        <end position="196"/>
    </location>
</feature>
<feature type="compositionally biased region" description="Basic and acidic residues" evidence="3">
    <location>
        <begin position="283"/>
        <end position="294"/>
    </location>
</feature>
<dbReference type="Pfam" id="PF00106">
    <property type="entry name" value="adh_short"/>
    <property type="match status" value="1"/>
</dbReference>
<keyword evidence="6" id="KW-1185">Reference proteome</keyword>
<evidence type="ECO:0000256" key="2">
    <source>
        <dbReference type="ARBA" id="ARBA00023002"/>
    </source>
</evidence>
<proteinExistence type="inferred from homology"/>
<dbReference type="Proteomes" id="UP001525968">
    <property type="component" value="Unassembled WGS sequence"/>
</dbReference>
<comment type="caution">
    <text evidence="5">The sequence shown here is derived from an EMBL/GenBank/DDBJ whole genome shotgun (WGS) entry which is preliminary data.</text>
</comment>
<evidence type="ECO:0000259" key="4">
    <source>
        <dbReference type="SMART" id="SM00822"/>
    </source>
</evidence>
<feature type="region of interest" description="Disordered" evidence="3">
    <location>
        <begin position="256"/>
        <end position="294"/>
    </location>
</feature>
<dbReference type="PRINTS" id="PR00081">
    <property type="entry name" value="GDHRDH"/>
</dbReference>
<reference evidence="5 6" key="1">
    <citation type="submission" date="2022-09" db="EMBL/GenBank/DDBJ databases">
        <title>Draft genome of isolate Be4.</title>
        <authorList>
            <person name="Sanchez-Castro I."/>
            <person name="Martinez-Rodriguez P."/>
            <person name="Descostes M."/>
            <person name="Merroun M."/>
        </authorList>
    </citation>
    <scope>NUCLEOTIDE SEQUENCE [LARGE SCALE GENOMIC DNA]</scope>
    <source>
        <strain evidence="5 6">Be4</strain>
    </source>
</reference>
<dbReference type="RefSeq" id="WP_261498541.1">
    <property type="nucleotide sequence ID" value="NZ_JAODYH010000002.1"/>
</dbReference>
<dbReference type="NCBIfam" id="NF005437">
    <property type="entry name" value="PRK07024.1"/>
    <property type="match status" value="1"/>
</dbReference>
<organism evidence="5 6">
    <name type="scientific">Acidovorax bellezanensis</name>
    <dbReference type="NCBI Taxonomy" id="2976702"/>
    <lineage>
        <taxon>Bacteria</taxon>
        <taxon>Pseudomonadati</taxon>
        <taxon>Pseudomonadota</taxon>
        <taxon>Betaproteobacteria</taxon>
        <taxon>Burkholderiales</taxon>
        <taxon>Comamonadaceae</taxon>
        <taxon>Acidovorax</taxon>
    </lineage>
</organism>
<sequence>MPLQTTSSPRFRNAVLTGACGGLGQALARELIAQGGQVALLGLDSAVLASLASLAPQRCAVYVLDVSDEQAMQEVACDWIRHAGVPDLVIANAGVAGGFDTVQSQDLAVLRRMLEINLMGPVITFQPFLQALKDQPDAGCALVGVASIAGWRGAPGNGAYCASKGGLIRYLQSLRAELRGSRVRVHTVCPGYLRTPLTAGNTFVMPGLMEPDDAARRLLAGVAKGRETIVLPRRIGWLSRLLGCLPEALHDRLLNGQPRKHRVGEPGATSIPGLEAGSAASPRRPEQREPVAGR</sequence>
<protein>
    <submittedName>
        <fullName evidence="5">SDR family oxidoreductase</fullName>
    </submittedName>
</protein>
<dbReference type="InterPro" id="IPR057326">
    <property type="entry name" value="KR_dom"/>
</dbReference>
<dbReference type="PANTHER" id="PTHR44196">
    <property type="entry name" value="DEHYDROGENASE/REDUCTASE SDR FAMILY MEMBER 7B"/>
    <property type="match status" value="1"/>
</dbReference>
<name>A0ABT2PIE6_9BURK</name>
<dbReference type="InterPro" id="IPR002347">
    <property type="entry name" value="SDR_fam"/>
</dbReference>
<dbReference type="EMBL" id="JAODYH010000002">
    <property type="protein sequence ID" value="MCT9809611.1"/>
    <property type="molecule type" value="Genomic_DNA"/>
</dbReference>
<evidence type="ECO:0000313" key="5">
    <source>
        <dbReference type="EMBL" id="MCT9809611.1"/>
    </source>
</evidence>
<dbReference type="Gene3D" id="3.40.50.720">
    <property type="entry name" value="NAD(P)-binding Rossmann-like Domain"/>
    <property type="match status" value="1"/>
</dbReference>
<keyword evidence="2" id="KW-0560">Oxidoreductase</keyword>
<evidence type="ECO:0000256" key="3">
    <source>
        <dbReference type="SAM" id="MobiDB-lite"/>
    </source>
</evidence>
<gene>
    <name evidence="5" type="ORF">N0K08_03085</name>
</gene>
<dbReference type="InterPro" id="IPR036291">
    <property type="entry name" value="NAD(P)-bd_dom_sf"/>
</dbReference>